<dbReference type="Proteomes" id="UP000664914">
    <property type="component" value="Chromosome"/>
</dbReference>
<dbReference type="CDD" id="cd00829">
    <property type="entry name" value="SCP-x_thiolase"/>
    <property type="match status" value="1"/>
</dbReference>
<dbReference type="PIRSF" id="PIRSF000429">
    <property type="entry name" value="Ac-CoA_Ac_transf"/>
    <property type="match status" value="1"/>
</dbReference>
<name>A0A975HCI0_9SPHN</name>
<feature type="domain" description="Thiolase C-terminal" evidence="1">
    <location>
        <begin position="247"/>
        <end position="388"/>
    </location>
</feature>
<dbReference type="EMBL" id="CP059319">
    <property type="protein sequence ID" value="QTH20292.1"/>
    <property type="molecule type" value="Genomic_DNA"/>
</dbReference>
<accession>A0A975HCI0</accession>
<dbReference type="PANTHER" id="PTHR42870">
    <property type="entry name" value="ACETYL-COA C-ACETYLTRANSFERASE"/>
    <property type="match status" value="1"/>
</dbReference>
<reference evidence="2" key="2">
    <citation type="submission" date="2021-04" db="EMBL/GenBank/DDBJ databases">
        <title>Isolation and genomic analysis of the ibuprofen-degrading bacterium Sphingomonas strain MPO218.</title>
        <authorList>
            <person name="Aulestia M."/>
            <person name="Flores A."/>
            <person name="Mangas E.L."/>
            <person name="Perez-Pulido A.J."/>
            <person name="Santero E."/>
            <person name="Camacho E.M."/>
        </authorList>
    </citation>
    <scope>NUCLEOTIDE SEQUENCE</scope>
    <source>
        <strain evidence="2">MPO218</strain>
    </source>
</reference>
<dbReference type="Gene3D" id="3.40.47.10">
    <property type="match status" value="1"/>
</dbReference>
<reference evidence="2" key="1">
    <citation type="submission" date="2020-07" db="EMBL/GenBank/DDBJ databases">
        <authorList>
            <person name="Camacho E."/>
        </authorList>
    </citation>
    <scope>NUCLEOTIDE SEQUENCE</scope>
    <source>
        <strain evidence="2">MPO218</strain>
    </source>
</reference>
<organism evidence="2 3">
    <name type="scientific">Rhizorhabdus wittichii</name>
    <dbReference type="NCBI Taxonomy" id="160791"/>
    <lineage>
        <taxon>Bacteria</taxon>
        <taxon>Pseudomonadati</taxon>
        <taxon>Pseudomonadota</taxon>
        <taxon>Alphaproteobacteria</taxon>
        <taxon>Sphingomonadales</taxon>
        <taxon>Sphingomonadaceae</taxon>
        <taxon>Rhizorhabdus</taxon>
    </lineage>
</organism>
<dbReference type="RefSeq" id="WP_208632082.1">
    <property type="nucleotide sequence ID" value="NZ_CP059319.1"/>
</dbReference>
<dbReference type="SUPFAM" id="SSF53901">
    <property type="entry name" value="Thiolase-like"/>
    <property type="match status" value="1"/>
</dbReference>
<evidence type="ECO:0000313" key="2">
    <source>
        <dbReference type="EMBL" id="QTH20292.1"/>
    </source>
</evidence>
<evidence type="ECO:0000313" key="3">
    <source>
        <dbReference type="Proteomes" id="UP000664914"/>
    </source>
</evidence>
<dbReference type="InterPro" id="IPR002155">
    <property type="entry name" value="Thiolase"/>
</dbReference>
<dbReference type="AlphaFoldDB" id="A0A975HCI0"/>
<dbReference type="InterPro" id="IPR016039">
    <property type="entry name" value="Thiolase-like"/>
</dbReference>
<sequence length="391" mass="42014">MTRRAVITGVGEVPCGKFPDRAPLDIAITVAEQAIADSGMDRKDIDTILAAPCFADPWFNTDLGFARMVDELSMRETVKLNAQVNAGGSSGTALLKTAKSMVESGQSEAVLCLHAEKFTTMSGQQGFDFFAKAGIDRDFEAPVGMVYNAMPAFVAQRYMHETGATAEDLAEVTVSCREWATLHPNAMFRTPLTVEEVMASKMVASPMRALMLNMLGDGGSAFVVTTAERAKGVRDTPVHIWSEAGIVNTYSFAQHRDVTRMNWAKVADKAYKEARISASDVDIVEIYMAYPIFHLVLMEEMGFCERGKAAELFRSGATRPGGSIPVSTFGDAMSYGHIGAGIGLAAIVESVRQLRGEAGERQVPNASVVLKTSAGGAYADAQITILGKEAR</sequence>
<dbReference type="GO" id="GO:0003988">
    <property type="term" value="F:acetyl-CoA C-acyltransferase activity"/>
    <property type="evidence" value="ECO:0007669"/>
    <property type="project" value="UniProtKB-ARBA"/>
</dbReference>
<dbReference type="Pfam" id="PF22691">
    <property type="entry name" value="Thiolase_C_1"/>
    <property type="match status" value="1"/>
</dbReference>
<dbReference type="InterPro" id="IPR055140">
    <property type="entry name" value="Thiolase_C_2"/>
</dbReference>
<dbReference type="PANTHER" id="PTHR42870:SF1">
    <property type="entry name" value="NON-SPECIFIC LIPID-TRANSFER PROTEIN-LIKE 2"/>
    <property type="match status" value="1"/>
</dbReference>
<protein>
    <submittedName>
        <fullName evidence="2">Thiolase family protein</fullName>
    </submittedName>
</protein>
<evidence type="ECO:0000259" key="1">
    <source>
        <dbReference type="Pfam" id="PF22691"/>
    </source>
</evidence>
<proteinExistence type="predicted"/>
<gene>
    <name evidence="2" type="ORF">HRJ34_18345</name>
</gene>